<comment type="caution">
    <text evidence="2">The sequence shown here is derived from an EMBL/GenBank/DDBJ whole genome shotgun (WGS) entry which is preliminary data.</text>
</comment>
<evidence type="ECO:0000256" key="1">
    <source>
        <dbReference type="SAM" id="SignalP"/>
    </source>
</evidence>
<feature type="signal peptide" evidence="1">
    <location>
        <begin position="1"/>
        <end position="22"/>
    </location>
</feature>
<evidence type="ECO:0000313" key="2">
    <source>
        <dbReference type="EMBL" id="RUS65959.1"/>
    </source>
</evidence>
<accession>A0A433SB87</accession>
<organism evidence="2 3">
    <name type="scientific">Saezia sanguinis</name>
    <dbReference type="NCBI Taxonomy" id="1965230"/>
    <lineage>
        <taxon>Bacteria</taxon>
        <taxon>Pseudomonadati</taxon>
        <taxon>Pseudomonadota</taxon>
        <taxon>Betaproteobacteria</taxon>
        <taxon>Burkholderiales</taxon>
        <taxon>Saeziaceae</taxon>
        <taxon>Saezia</taxon>
    </lineage>
</organism>
<keyword evidence="3" id="KW-1185">Reference proteome</keyword>
<dbReference type="AlphaFoldDB" id="A0A433SB87"/>
<reference evidence="2 3" key="1">
    <citation type="submission" date="2018-01" db="EMBL/GenBank/DDBJ databases">
        <title>Saezia sanguinis gen. nov., sp. nov., in the order Burkholderiales isolated from human blood.</title>
        <authorList>
            <person name="Medina-Pascual M.J."/>
            <person name="Valdezate S."/>
            <person name="Monzon S."/>
            <person name="Cuesta I."/>
            <person name="Carrasco G."/>
            <person name="Villalon P."/>
            <person name="Saez-Nieto J.A."/>
        </authorList>
    </citation>
    <scope>NUCLEOTIDE SEQUENCE [LARGE SCALE GENOMIC DNA]</scope>
    <source>
        <strain evidence="2 3">CNM695-12</strain>
    </source>
</reference>
<feature type="chain" id="PRO_5019294779" evidence="1">
    <location>
        <begin position="23"/>
        <end position="162"/>
    </location>
</feature>
<dbReference type="Proteomes" id="UP000286947">
    <property type="component" value="Unassembled WGS sequence"/>
</dbReference>
<keyword evidence="1" id="KW-0732">Signal</keyword>
<sequence precursor="true">MAGSSLAVMAALGLLPAHTALAQTPVSDTTDLSVSRIFHRIASELCANPELDFGLTTKTFDALRALTPNFEKKMGLLTVWYHDTQACAKSDTECETPRIAPELKEFMQSILRALYTGRAGSGKDAILITYEHALMYAPTKDVTEIPTYARGGYGSWAHAPSL</sequence>
<name>A0A433SB87_9BURK</name>
<dbReference type="Pfam" id="PF12318">
    <property type="entry name" value="FAD-SLDH"/>
    <property type="match status" value="1"/>
</dbReference>
<dbReference type="EMBL" id="PQSP01000008">
    <property type="protein sequence ID" value="RUS65959.1"/>
    <property type="molecule type" value="Genomic_DNA"/>
</dbReference>
<dbReference type="InterPro" id="IPR024651">
    <property type="entry name" value="FAD-SLDH_ssu"/>
</dbReference>
<proteinExistence type="predicted"/>
<gene>
    <name evidence="2" type="primary">fdhS</name>
    <name evidence="2" type="ORF">CUZ56_02559</name>
</gene>
<protein>
    <submittedName>
        <fullName evidence="2">Fructose dehydrogenase small subunit</fullName>
    </submittedName>
</protein>
<evidence type="ECO:0000313" key="3">
    <source>
        <dbReference type="Proteomes" id="UP000286947"/>
    </source>
</evidence>